<dbReference type="KEGG" id="pory:EJA05_04355"/>
<organism evidence="1 2">
    <name type="scientific">Pseudomonas entomophila</name>
    <dbReference type="NCBI Taxonomy" id="312306"/>
    <lineage>
        <taxon>Bacteria</taxon>
        <taxon>Pseudomonadati</taxon>
        <taxon>Pseudomonadota</taxon>
        <taxon>Gammaproteobacteria</taxon>
        <taxon>Pseudomonadales</taxon>
        <taxon>Pseudomonadaceae</taxon>
        <taxon>Pseudomonas</taxon>
    </lineage>
</organism>
<reference evidence="1 2" key="1">
    <citation type="submission" date="2018-12" db="EMBL/GenBank/DDBJ databases">
        <authorList>
            <person name="Li S."/>
            <person name="Yang R."/>
            <person name="Chen G."/>
            <person name="Zou L."/>
            <person name="Zhang C."/>
            <person name="Chen Y."/>
            <person name="Liu Z."/>
            <person name="Li Y."/>
            <person name="Yan Y."/>
            <person name="Huang M."/>
            <person name="Chen T."/>
        </authorList>
    </citation>
    <scope>NUCLEOTIDE SEQUENCE [LARGE SCALE GENOMIC DNA]</scope>
    <source>
        <strain evidence="1 2">1257</strain>
    </source>
</reference>
<sequence>MKTLLQINTAGGATFAKCNSQNAPLFRVNAGISCEEALEQASLLMDCINKLTLRGGMEDNSETVAWAAHYLGEMAKAIIDDVATGLQLAQGGDA</sequence>
<evidence type="ECO:0000313" key="2">
    <source>
        <dbReference type="Proteomes" id="UP000268230"/>
    </source>
</evidence>
<name>A0A3Q8TY53_9PSED</name>
<accession>A0A3Q8TY53</accession>
<dbReference type="InterPro" id="IPR021427">
    <property type="entry name" value="DUF3077"/>
</dbReference>
<dbReference type="EMBL" id="CP034338">
    <property type="protein sequence ID" value="AZL67010.1"/>
    <property type="molecule type" value="Genomic_DNA"/>
</dbReference>
<dbReference type="AlphaFoldDB" id="A0A3Q8TY53"/>
<dbReference type="Proteomes" id="UP000268230">
    <property type="component" value="Chromosome"/>
</dbReference>
<dbReference type="Pfam" id="PF11275">
    <property type="entry name" value="DUF3077"/>
    <property type="match status" value="1"/>
</dbReference>
<gene>
    <name evidence="1" type="ORF">EJA05_04355</name>
</gene>
<protein>
    <submittedName>
        <fullName evidence="1">DUF3077 domain-containing protein</fullName>
    </submittedName>
</protein>
<evidence type="ECO:0000313" key="1">
    <source>
        <dbReference type="EMBL" id="AZL67010.1"/>
    </source>
</evidence>
<proteinExistence type="predicted"/>
<dbReference type="OrthoDB" id="6899489at2"/>